<dbReference type="InterPro" id="IPR043129">
    <property type="entry name" value="ATPase_NBD"/>
</dbReference>
<organism evidence="4 5">
    <name type="scientific">Arthrobacter crystallopoietes BAB-32</name>
    <dbReference type="NCBI Taxonomy" id="1246476"/>
    <lineage>
        <taxon>Bacteria</taxon>
        <taxon>Bacillati</taxon>
        <taxon>Actinomycetota</taxon>
        <taxon>Actinomycetes</taxon>
        <taxon>Micrococcales</taxon>
        <taxon>Micrococcaceae</taxon>
        <taxon>Crystallibacter</taxon>
    </lineage>
</organism>
<protein>
    <submittedName>
        <fullName evidence="4">5-oxoprolinase</fullName>
    </submittedName>
</protein>
<dbReference type="InterPro" id="IPR002821">
    <property type="entry name" value="Hydantoinase_A"/>
</dbReference>
<accession>N1V793</accession>
<dbReference type="GO" id="GO:0005829">
    <property type="term" value="C:cytosol"/>
    <property type="evidence" value="ECO:0007669"/>
    <property type="project" value="TreeGrafter"/>
</dbReference>
<dbReference type="AlphaFoldDB" id="N1V793"/>
<dbReference type="RefSeq" id="WP_005266546.1">
    <property type="nucleotide sequence ID" value="NZ_ANPE02000056.1"/>
</dbReference>
<evidence type="ECO:0000313" key="5">
    <source>
        <dbReference type="Proteomes" id="UP000010729"/>
    </source>
</evidence>
<dbReference type="Proteomes" id="UP000010729">
    <property type="component" value="Unassembled WGS sequence"/>
</dbReference>
<name>N1V793_9MICC</name>
<dbReference type="InterPro" id="IPR049517">
    <property type="entry name" value="ACX-like_C"/>
</dbReference>
<dbReference type="SUPFAM" id="SSF53067">
    <property type="entry name" value="Actin-like ATPase domain"/>
    <property type="match status" value="1"/>
</dbReference>
<dbReference type="GO" id="GO:0017168">
    <property type="term" value="F:5-oxoprolinase (ATP-hydrolyzing) activity"/>
    <property type="evidence" value="ECO:0007669"/>
    <property type="project" value="TreeGrafter"/>
</dbReference>
<dbReference type="EMBL" id="ANPE02000056">
    <property type="protein sequence ID" value="EMY35982.1"/>
    <property type="molecule type" value="Genomic_DNA"/>
</dbReference>
<sequence length="684" mass="73031">MQEQLEQLAERPEHGYRVAIDTGGTFTDVTVARPDGTIFVAKVSSTPEAPDAAVIEGLRQALGDLEVGPGEVTRFVHGTTVATNALITRGGARVGLVTTAGFADVLQIGYQTRPQLYARDSRRPEPLVAREHTWEVEERVAHDGTVLTPLDEEKLKSLAEEIARSDLDVVVISLLNAYVNPRHEQRIAEFLRATPSAPAVVVATDISGELREFERTSTAVLNGYVQPKVDSYLERLEGSLKDLGVKPKLWVMQSNGGLISGSSAREQSVRTLLSGLAGGVIGAARWAKQLGLPRVISFDIGGTSTDIALIRDGVPDDMTSGEIEGFPIRLPAVDIHTIGAGGGSIAWTDSAGALRVGPHSAGATPGPVCYGRGGTEITVTDAHLALGRLGTRLLDGRLELDKESVEATLNQLATKLGMTDDETAAGVLRVIGSTMGRGVRKVSIERGIDIRDCTLMAFGGAGPLHAADLLQELHFKSAVIPPHPGVSSALGMLDAAVRSDFVATIPSQSDTPQKVQTLLDELETRAGEFLATENLAGQGALVTRSVDLRYKGQSYELTVPWEESPDAQRAAFDRLHRESYGFADDQAELEAVTARVSVEVPTAETHREASAGGAHCDPIGHRPVYFAGGWMDTPIYRRADLPVGVDVPGPLVAEQLDSTVVVGPNQICRTDEFGFMHIVKGEQR</sequence>
<feature type="domain" description="Acetophenone carboxylase-like C-terminal" evidence="3">
    <location>
        <begin position="512"/>
        <end position="678"/>
    </location>
</feature>
<dbReference type="Pfam" id="PF01968">
    <property type="entry name" value="Hydantoinase_A"/>
    <property type="match status" value="1"/>
</dbReference>
<dbReference type="Pfam" id="PF19278">
    <property type="entry name" value="Hydant_A_C"/>
    <property type="match status" value="1"/>
</dbReference>
<gene>
    <name evidence="4" type="ORF">D477_001484</name>
</gene>
<dbReference type="GO" id="GO:0006749">
    <property type="term" value="P:glutathione metabolic process"/>
    <property type="evidence" value="ECO:0007669"/>
    <property type="project" value="TreeGrafter"/>
</dbReference>
<reference evidence="4 5" key="1">
    <citation type="journal article" date="2013" name="Genome Announc.">
        <title>Draft Genome Sequence of Arthrobacter crystallopoietes Strain BAB-32, Revealing Genes for Bioremediation.</title>
        <authorList>
            <person name="Joshi M.N."/>
            <person name="Pandit A.S."/>
            <person name="Sharma A."/>
            <person name="Pandya R.V."/>
            <person name="Desai S.M."/>
            <person name="Saxena A.K."/>
            <person name="Bagatharia S.B."/>
        </authorList>
    </citation>
    <scope>NUCLEOTIDE SEQUENCE [LARGE SCALE GENOMIC DNA]</scope>
    <source>
        <strain evidence="4 5">BAB-32</strain>
    </source>
</reference>
<feature type="domain" description="Hydantoinase A/oxoprolinase" evidence="1">
    <location>
        <begin position="215"/>
        <end position="499"/>
    </location>
</feature>
<proteinExistence type="predicted"/>
<evidence type="ECO:0000259" key="1">
    <source>
        <dbReference type="Pfam" id="PF01968"/>
    </source>
</evidence>
<dbReference type="InterPro" id="IPR008040">
    <property type="entry name" value="Hydant_A_N"/>
</dbReference>
<evidence type="ECO:0000259" key="2">
    <source>
        <dbReference type="Pfam" id="PF05378"/>
    </source>
</evidence>
<evidence type="ECO:0000313" key="4">
    <source>
        <dbReference type="EMBL" id="EMY35982.1"/>
    </source>
</evidence>
<dbReference type="PANTHER" id="PTHR11365">
    <property type="entry name" value="5-OXOPROLINASE RELATED"/>
    <property type="match status" value="1"/>
</dbReference>
<dbReference type="PANTHER" id="PTHR11365:SF23">
    <property type="entry name" value="HYPOTHETICAL 5-OXOPROLINASE (EUROFUNG)-RELATED"/>
    <property type="match status" value="1"/>
</dbReference>
<comment type="caution">
    <text evidence="4">The sequence shown here is derived from an EMBL/GenBank/DDBJ whole genome shotgun (WGS) entry which is preliminary data.</text>
</comment>
<feature type="domain" description="Hydantoinase/oxoprolinase N-terminal" evidence="2">
    <location>
        <begin position="17"/>
        <end position="193"/>
    </location>
</feature>
<evidence type="ECO:0000259" key="3">
    <source>
        <dbReference type="Pfam" id="PF19278"/>
    </source>
</evidence>
<dbReference type="Pfam" id="PF05378">
    <property type="entry name" value="Hydant_A_N"/>
    <property type="match status" value="1"/>
</dbReference>
<dbReference type="InterPro" id="IPR045079">
    <property type="entry name" value="Oxoprolinase-like"/>
</dbReference>
<keyword evidence="5" id="KW-1185">Reference proteome</keyword>